<name>A0A5J6L533_9MICO</name>
<organism evidence="3 4">
    <name type="scientific">Microbacterium lushaniae</name>
    <dbReference type="NCBI Taxonomy" id="2614639"/>
    <lineage>
        <taxon>Bacteria</taxon>
        <taxon>Bacillati</taxon>
        <taxon>Actinomycetota</taxon>
        <taxon>Actinomycetes</taxon>
        <taxon>Micrococcales</taxon>
        <taxon>Microbacteriaceae</taxon>
        <taxon>Microbacterium</taxon>
    </lineage>
</organism>
<feature type="transmembrane region" description="Helical" evidence="2">
    <location>
        <begin position="95"/>
        <end position="119"/>
    </location>
</feature>
<gene>
    <name evidence="3" type="ORF">F6J85_11555</name>
</gene>
<feature type="transmembrane region" description="Helical" evidence="2">
    <location>
        <begin position="131"/>
        <end position="154"/>
    </location>
</feature>
<feature type="compositionally biased region" description="Pro residues" evidence="1">
    <location>
        <begin position="9"/>
        <end position="19"/>
    </location>
</feature>
<keyword evidence="4" id="KW-1185">Reference proteome</keyword>
<reference evidence="4" key="1">
    <citation type="submission" date="2019-09" db="EMBL/GenBank/DDBJ databases">
        <title>Mumia zhuanghuii sp. nov. isolated from the intestinal contents of plateau pika (Ochotona curzoniae) in the Qinghai-Tibet plateau of China.</title>
        <authorList>
            <person name="Tian Z."/>
        </authorList>
    </citation>
    <scope>NUCLEOTIDE SEQUENCE [LARGE SCALE GENOMIC DNA]</scope>
    <source>
        <strain evidence="4">L-031</strain>
    </source>
</reference>
<proteinExistence type="predicted"/>
<evidence type="ECO:0000313" key="4">
    <source>
        <dbReference type="Proteomes" id="UP000325516"/>
    </source>
</evidence>
<dbReference type="AlphaFoldDB" id="A0A5J6L533"/>
<dbReference type="EMBL" id="CP044232">
    <property type="protein sequence ID" value="QEW03664.1"/>
    <property type="molecule type" value="Genomic_DNA"/>
</dbReference>
<sequence>MSSTSPDPANQPTPPPAYPAPSAHAGGYAPAAGQPTGTQKGPARLGIIAFAASLAGAIIGSIIAFIAGMQIGGLGAYVDSNGNVSGAVPPEAEQIAVTAGLLSIVAFLVWGILALWGFIQGIVAAVKNRGRVWGIVAIVLAVIGVGAVSMFYGIGAAAGFAPYMA</sequence>
<evidence type="ECO:0000256" key="2">
    <source>
        <dbReference type="SAM" id="Phobius"/>
    </source>
</evidence>
<protein>
    <submittedName>
        <fullName evidence="3">Uncharacterized protein</fullName>
    </submittedName>
</protein>
<keyword evidence="2" id="KW-0472">Membrane</keyword>
<feature type="transmembrane region" description="Helical" evidence="2">
    <location>
        <begin position="47"/>
        <end position="75"/>
    </location>
</feature>
<dbReference type="RefSeq" id="WP_150925143.1">
    <property type="nucleotide sequence ID" value="NZ_CP044232.1"/>
</dbReference>
<feature type="region of interest" description="Disordered" evidence="1">
    <location>
        <begin position="1"/>
        <end position="24"/>
    </location>
</feature>
<dbReference type="KEGG" id="mlz:F6J85_11555"/>
<dbReference type="Proteomes" id="UP000325516">
    <property type="component" value="Chromosome"/>
</dbReference>
<evidence type="ECO:0000256" key="1">
    <source>
        <dbReference type="SAM" id="MobiDB-lite"/>
    </source>
</evidence>
<keyword evidence="2" id="KW-1133">Transmembrane helix</keyword>
<keyword evidence="2" id="KW-0812">Transmembrane</keyword>
<accession>A0A5J6L533</accession>
<evidence type="ECO:0000313" key="3">
    <source>
        <dbReference type="EMBL" id="QEW03664.1"/>
    </source>
</evidence>